<accession>A0A7R7XHI4</accession>
<evidence type="ECO:0000313" key="2">
    <source>
        <dbReference type="Proteomes" id="UP000654913"/>
    </source>
</evidence>
<dbReference type="Pfam" id="PF21087">
    <property type="entry name" value="Glyco_hydro_134"/>
    <property type="match status" value="1"/>
</dbReference>
<name>A0A7R7XHI4_9EURO</name>
<dbReference type="AlphaFoldDB" id="A0A7R7XHI4"/>
<reference evidence="1" key="2">
    <citation type="submission" date="2021-02" db="EMBL/GenBank/DDBJ databases">
        <title>Aspergillus puulaauensis MK2 genome sequence.</title>
        <authorList>
            <person name="Futagami T."/>
            <person name="Mori K."/>
            <person name="Kadooka C."/>
            <person name="Tanaka T."/>
        </authorList>
    </citation>
    <scope>NUCLEOTIDE SEQUENCE</scope>
    <source>
        <strain evidence="1">MK2</strain>
    </source>
</reference>
<evidence type="ECO:0000313" key="1">
    <source>
        <dbReference type="EMBL" id="BCS21530.1"/>
    </source>
</evidence>
<keyword evidence="2" id="KW-1185">Reference proteome</keyword>
<organism evidence="1 2">
    <name type="scientific">Aspergillus puulaauensis</name>
    <dbReference type="NCBI Taxonomy" id="1220207"/>
    <lineage>
        <taxon>Eukaryota</taxon>
        <taxon>Fungi</taxon>
        <taxon>Dikarya</taxon>
        <taxon>Ascomycota</taxon>
        <taxon>Pezizomycotina</taxon>
        <taxon>Eurotiomycetes</taxon>
        <taxon>Eurotiomycetidae</taxon>
        <taxon>Eurotiales</taxon>
        <taxon>Aspergillaceae</taxon>
        <taxon>Aspergillus</taxon>
    </lineage>
</organism>
<dbReference type="InterPro" id="IPR049168">
    <property type="entry name" value="Glyco_hydro_134"/>
</dbReference>
<reference evidence="1" key="1">
    <citation type="submission" date="2021-01" db="EMBL/GenBank/DDBJ databases">
        <authorList>
            <consortium name="Aspergillus puulaauensis MK2 genome sequencing consortium"/>
            <person name="Kazuki M."/>
            <person name="Futagami T."/>
        </authorList>
    </citation>
    <scope>NUCLEOTIDE SEQUENCE</scope>
    <source>
        <strain evidence="1">MK2</strain>
    </source>
</reference>
<proteinExistence type="predicted"/>
<dbReference type="Proteomes" id="UP000654913">
    <property type="component" value="Chromosome 2"/>
</dbReference>
<dbReference type="OrthoDB" id="2888121at2759"/>
<dbReference type="RefSeq" id="XP_041553724.1">
    <property type="nucleotide sequence ID" value="XM_041700772.1"/>
</dbReference>
<dbReference type="EMBL" id="AP024444">
    <property type="protein sequence ID" value="BCS21530.1"/>
    <property type="molecule type" value="Genomic_DNA"/>
</dbReference>
<protein>
    <submittedName>
        <fullName evidence="1">Uncharacterized protein</fullName>
    </submittedName>
</protein>
<dbReference type="KEGG" id="apuu:APUU_21962A"/>
<dbReference type="GeneID" id="64971535"/>
<gene>
    <name evidence="1" type="ORF">APUU_21962A</name>
</gene>
<sequence length="187" mass="20506">MKFLFAFLPLALAVPHGPSMQRREGDDRGNYTVSGLGARKQEITAAGGTSQDLSIAMLETDGMTTDYTYGDGKTGDATNFGIFKQNWMMLRTSTSQFEGLAVADVDQGAVLNSDLAADITARHESEEHYGYTTWCAGHRNGASGLDNPNTDDIATYQSAIEWIQQQIDSNEQYLSDDTRFWVDVTAI</sequence>